<dbReference type="Gene3D" id="3.90.950.20">
    <property type="entry name" value="CinA-like"/>
    <property type="match status" value="1"/>
</dbReference>
<evidence type="ECO:0000256" key="8">
    <source>
        <dbReference type="ARBA" id="ARBA00023014"/>
    </source>
</evidence>
<evidence type="ECO:0000313" key="12">
    <source>
        <dbReference type="Proteomes" id="UP000315133"/>
    </source>
</evidence>
<gene>
    <name evidence="11" type="ORF">FB476_1564</name>
</gene>
<dbReference type="GO" id="GO:0006281">
    <property type="term" value="P:DNA repair"/>
    <property type="evidence" value="ECO:0007669"/>
    <property type="project" value="UniProtKB-KW"/>
</dbReference>
<dbReference type="InterPro" id="IPR051536">
    <property type="entry name" value="UDG_Type-4/5"/>
</dbReference>
<keyword evidence="4" id="KW-0479">Metal-binding</keyword>
<proteinExistence type="inferred from homology"/>
<comment type="similarity">
    <text evidence="1">Belongs to the uracil-DNA glycosylase (UDG) superfamily. Type 4 (UDGa) family.</text>
</comment>
<keyword evidence="3" id="KW-0004">4Fe-4S</keyword>
<dbReference type="SUPFAM" id="SSF142433">
    <property type="entry name" value="CinA-like"/>
    <property type="match status" value="1"/>
</dbReference>
<dbReference type="RefSeq" id="WP_238329609.1">
    <property type="nucleotide sequence ID" value="NZ_BAAAIL010000003.1"/>
</dbReference>
<dbReference type="GO" id="GO:0051539">
    <property type="term" value="F:4 iron, 4 sulfur cluster binding"/>
    <property type="evidence" value="ECO:0007669"/>
    <property type="project" value="UniProtKB-KW"/>
</dbReference>
<dbReference type="SMART" id="SM00987">
    <property type="entry name" value="UreE_C"/>
    <property type="match status" value="1"/>
</dbReference>
<evidence type="ECO:0000256" key="3">
    <source>
        <dbReference type="ARBA" id="ARBA00022485"/>
    </source>
</evidence>
<name>A0A543KNL3_9MICO</name>
<dbReference type="Pfam" id="PF02464">
    <property type="entry name" value="CinA"/>
    <property type="match status" value="1"/>
</dbReference>
<keyword evidence="9" id="KW-0234">DNA repair</keyword>
<evidence type="ECO:0000256" key="2">
    <source>
        <dbReference type="ARBA" id="ARBA00019403"/>
    </source>
</evidence>
<dbReference type="AlphaFoldDB" id="A0A543KNL3"/>
<evidence type="ECO:0000256" key="1">
    <source>
        <dbReference type="ARBA" id="ARBA00006521"/>
    </source>
</evidence>
<evidence type="ECO:0000313" key="11">
    <source>
        <dbReference type="EMBL" id="TQM96676.1"/>
    </source>
</evidence>
<keyword evidence="5" id="KW-0227">DNA damage</keyword>
<evidence type="ECO:0000256" key="7">
    <source>
        <dbReference type="ARBA" id="ARBA00023004"/>
    </source>
</evidence>
<dbReference type="Pfam" id="PF03167">
    <property type="entry name" value="UDG"/>
    <property type="match status" value="1"/>
</dbReference>
<keyword evidence="8" id="KW-0411">Iron-sulfur</keyword>
<evidence type="ECO:0000256" key="9">
    <source>
        <dbReference type="ARBA" id="ARBA00023204"/>
    </source>
</evidence>
<keyword evidence="12" id="KW-1185">Reference proteome</keyword>
<comment type="caution">
    <text evidence="11">The sequence shown here is derived from an EMBL/GenBank/DDBJ whole genome shotgun (WGS) entry which is preliminary data.</text>
</comment>
<dbReference type="NCBIfam" id="TIGR00199">
    <property type="entry name" value="PncC_domain"/>
    <property type="match status" value="1"/>
</dbReference>
<dbReference type="GO" id="GO:0046872">
    <property type="term" value="F:metal ion binding"/>
    <property type="evidence" value="ECO:0007669"/>
    <property type="project" value="UniProtKB-KW"/>
</dbReference>
<dbReference type="InterPro" id="IPR005273">
    <property type="entry name" value="Ura-DNA_glyco_family4"/>
</dbReference>
<keyword evidence="7" id="KW-0408">Iron</keyword>
<accession>A0A543KNL3</accession>
<dbReference type="NCBIfam" id="TIGR03914">
    <property type="entry name" value="UDG_fam_dom"/>
    <property type="match status" value="1"/>
</dbReference>
<keyword evidence="6" id="KW-0378">Hydrolase</keyword>
<dbReference type="CDD" id="cd10030">
    <property type="entry name" value="UDG-F4_TTUDGA_SPO1dp_like"/>
    <property type="match status" value="1"/>
</dbReference>
<organism evidence="11 12">
    <name type="scientific">Ornithinimicrobium humiphilum</name>
    <dbReference type="NCBI Taxonomy" id="125288"/>
    <lineage>
        <taxon>Bacteria</taxon>
        <taxon>Bacillati</taxon>
        <taxon>Actinomycetota</taxon>
        <taxon>Actinomycetes</taxon>
        <taxon>Micrococcales</taxon>
        <taxon>Ornithinimicrobiaceae</taxon>
        <taxon>Ornithinimicrobium</taxon>
    </lineage>
</organism>
<reference evidence="11 12" key="1">
    <citation type="submission" date="2019-06" db="EMBL/GenBank/DDBJ databases">
        <title>Sequencing the genomes of 1000 actinobacteria strains.</title>
        <authorList>
            <person name="Klenk H.-P."/>
        </authorList>
    </citation>
    <scope>NUCLEOTIDE SEQUENCE [LARGE SCALE GENOMIC DNA]</scope>
    <source>
        <strain evidence="11 12">DSM 12362</strain>
    </source>
</reference>
<dbReference type="InterPro" id="IPR036895">
    <property type="entry name" value="Uracil-DNA_glycosylase-like_sf"/>
</dbReference>
<dbReference type="Gene3D" id="3.40.470.10">
    <property type="entry name" value="Uracil-DNA glycosylase-like domain"/>
    <property type="match status" value="1"/>
</dbReference>
<evidence type="ECO:0000256" key="5">
    <source>
        <dbReference type="ARBA" id="ARBA00022763"/>
    </source>
</evidence>
<sequence length="378" mass="39971">MDDEVTDAGPWVPRRPTVRGLRRAAQDCRGCELWEDATQAVLLEGSAAARIVLVGEQPGDREDRQGEPFVGPAGQVLSDALVQAGLDRSEVYLTNAVKHFRHRETGKRRIHQAPELRHLVACHPWLEAELTVVDPDVVVCLGASAGRAVLGRPVRIGAERGTVLEGPDGRATVITTHRPRSCAGGRTAATRSWSPTCAPLARRGSLSGRPDRRASTVTRSYDAAMTRIADLAEQLADLAQRRGLTVAAAESLTGGAVSSAMAAGPEASEWYRGAVVAYSPGVKFEVLGVTPGPLVTARCAEELSTGVARLLGATAAVSTTGVGGPDPEEGEEPGTLYIGVTVPDGTSTYRVELDGPPEEVVERSTERALELLIEALKE</sequence>
<dbReference type="PANTHER" id="PTHR33693:SF9">
    <property type="entry name" value="TYPE-4 URACIL-DNA GLYCOSYLASE"/>
    <property type="match status" value="1"/>
</dbReference>
<dbReference type="InterPro" id="IPR005122">
    <property type="entry name" value="Uracil-DNA_glycosylase-like"/>
</dbReference>
<dbReference type="InterPro" id="IPR036653">
    <property type="entry name" value="CinA-like_C"/>
</dbReference>
<evidence type="ECO:0000256" key="4">
    <source>
        <dbReference type="ARBA" id="ARBA00022723"/>
    </source>
</evidence>
<dbReference type="SMART" id="SM00986">
    <property type="entry name" value="UDG"/>
    <property type="match status" value="1"/>
</dbReference>
<protein>
    <recommendedName>
        <fullName evidence="2">Type-4 uracil-DNA glycosylase</fullName>
    </recommendedName>
</protein>
<dbReference type="PANTHER" id="PTHR33693">
    <property type="entry name" value="TYPE-5 URACIL-DNA GLYCOSYLASE"/>
    <property type="match status" value="1"/>
</dbReference>
<dbReference type="InterPro" id="IPR008136">
    <property type="entry name" value="CinA_C"/>
</dbReference>
<feature type="domain" description="Uracil-DNA glycosylase-like" evidence="10">
    <location>
        <begin position="42"/>
        <end position="219"/>
    </location>
</feature>
<dbReference type="EMBL" id="VFPU01000001">
    <property type="protein sequence ID" value="TQM96676.1"/>
    <property type="molecule type" value="Genomic_DNA"/>
</dbReference>
<dbReference type="SUPFAM" id="SSF52141">
    <property type="entry name" value="Uracil-DNA glycosylase-like"/>
    <property type="match status" value="1"/>
</dbReference>
<evidence type="ECO:0000256" key="6">
    <source>
        <dbReference type="ARBA" id="ARBA00022801"/>
    </source>
</evidence>
<dbReference type="Proteomes" id="UP000315133">
    <property type="component" value="Unassembled WGS sequence"/>
</dbReference>
<dbReference type="GO" id="GO:0097506">
    <property type="term" value="F:deaminated base DNA N-glycosylase activity"/>
    <property type="evidence" value="ECO:0007669"/>
    <property type="project" value="UniProtKB-ARBA"/>
</dbReference>
<evidence type="ECO:0000259" key="10">
    <source>
        <dbReference type="SMART" id="SM00986"/>
    </source>
</evidence>